<dbReference type="InterPro" id="IPR045063">
    <property type="entry name" value="Dynamin_N"/>
</dbReference>
<dbReference type="PANTHER" id="PTHR11566:SF21">
    <property type="entry name" value="DYNAMIN RELATED PROTEIN 1, ISOFORM A"/>
    <property type="match status" value="1"/>
</dbReference>
<dbReference type="InterPro" id="IPR000375">
    <property type="entry name" value="Dynamin_stalk"/>
</dbReference>
<dbReference type="CDD" id="cd08771">
    <property type="entry name" value="DLP_1"/>
    <property type="match status" value="1"/>
</dbReference>
<evidence type="ECO:0000313" key="4">
    <source>
        <dbReference type="EMBL" id="KAJ3184495.1"/>
    </source>
</evidence>
<dbReference type="SUPFAM" id="SSF52540">
    <property type="entry name" value="P-loop containing nucleoside triphosphate hydrolases"/>
    <property type="match status" value="1"/>
</dbReference>
<gene>
    <name evidence="4" type="ORF">HDU87_003893</name>
</gene>
<dbReference type="GO" id="GO:0005739">
    <property type="term" value="C:mitochondrion"/>
    <property type="evidence" value="ECO:0007669"/>
    <property type="project" value="TreeGrafter"/>
</dbReference>
<dbReference type="GO" id="GO:0016559">
    <property type="term" value="P:peroxisome fission"/>
    <property type="evidence" value="ECO:0007669"/>
    <property type="project" value="TreeGrafter"/>
</dbReference>
<dbReference type="GO" id="GO:0008017">
    <property type="term" value="F:microtubule binding"/>
    <property type="evidence" value="ECO:0007669"/>
    <property type="project" value="TreeGrafter"/>
</dbReference>
<dbReference type="Gene3D" id="3.40.50.300">
    <property type="entry name" value="P-loop containing nucleotide triphosphate hydrolases"/>
    <property type="match status" value="1"/>
</dbReference>
<reference evidence="4" key="1">
    <citation type="submission" date="2020-05" db="EMBL/GenBank/DDBJ databases">
        <title>Phylogenomic resolution of chytrid fungi.</title>
        <authorList>
            <person name="Stajich J.E."/>
            <person name="Amses K."/>
            <person name="Simmons R."/>
            <person name="Seto K."/>
            <person name="Myers J."/>
            <person name="Bonds A."/>
            <person name="Quandt C.A."/>
            <person name="Barry K."/>
            <person name="Liu P."/>
            <person name="Grigoriev I."/>
            <person name="Longcore J.E."/>
            <person name="James T.Y."/>
        </authorList>
    </citation>
    <scope>NUCLEOTIDE SEQUENCE</scope>
    <source>
        <strain evidence="4">JEL0379</strain>
    </source>
</reference>
<name>A0AAD5TQT2_9FUNG</name>
<dbReference type="GO" id="GO:0048312">
    <property type="term" value="P:intracellular distribution of mitochondria"/>
    <property type="evidence" value="ECO:0007669"/>
    <property type="project" value="TreeGrafter"/>
</dbReference>
<sequence>MAGNDKFNPASAYNDTQRMLDKVDRLRQLGVGQHVSLPQLVVAGDQSSGKSSLLESLSGISFPKAAELCTTFPTQIVMRTKKAWEARVYTVPETPNFTETACASKDAVQEIIRRVKEEDLKATADVSETVLVIELNSPELPNLTIIDLPGYVHTSVKGQSDDFKQKIDTMVDKFIQDRRSIILAVIPANKDFATNVVLQRAQKWDPEGDRTIGVVTKPDLVDEGTEAAVIRMMQVHYKELKLGYYMVRNRSHMDLQNGVNLAAALAKEAELLSQPVWGALDARQLGTQQLQTAVVEVLAAHVVKEFPAMREEIQESIRSTTDRLAELGDPLNDPKDRFHLLHFSISTLKEVYDAFVRGDYHLHPSMKLKLRAKVQELNETLYKDIKAVRIVRSTLEAVAVWAHLSLRSLDAVYCPIGHRATSEATVTRVKKIIAENRGIEMPGFGNYNAFLAIIIEMVNHWRPIVIAYMYSIEHLVTEFITAAVKYSVDPRIRKQILVAAESAVKASCKKNSEEAITMWKDELAMPMTCNNYFTDTLHKLRNADGHEGEKLSTFHDVMNSNSRSAERIKTPHDNKTYEAEDVIRAANAYRKTSFKRFADAVCLYATERHIMRGLSVAIIEIPKTIEMGSIGEPPTVSARRELLKAQLAKLHDGLAVL</sequence>
<dbReference type="PANTHER" id="PTHR11566">
    <property type="entry name" value="DYNAMIN"/>
    <property type="match status" value="1"/>
</dbReference>
<evidence type="ECO:0000259" key="3">
    <source>
        <dbReference type="PROSITE" id="PS51718"/>
    </source>
</evidence>
<dbReference type="AlphaFoldDB" id="A0AAD5TQT2"/>
<dbReference type="GO" id="GO:0016020">
    <property type="term" value="C:membrane"/>
    <property type="evidence" value="ECO:0007669"/>
    <property type="project" value="TreeGrafter"/>
</dbReference>
<dbReference type="InterPro" id="IPR001401">
    <property type="entry name" value="Dynamin_GTPase"/>
</dbReference>
<evidence type="ECO:0000256" key="2">
    <source>
        <dbReference type="ARBA" id="ARBA00023134"/>
    </source>
</evidence>
<dbReference type="InterPro" id="IPR030381">
    <property type="entry name" value="G_DYNAMIN_dom"/>
</dbReference>
<dbReference type="Gene3D" id="1.20.120.1240">
    <property type="entry name" value="Dynamin, middle domain"/>
    <property type="match status" value="1"/>
</dbReference>
<dbReference type="Pfam" id="PF01031">
    <property type="entry name" value="Dynamin_M"/>
    <property type="match status" value="2"/>
</dbReference>
<keyword evidence="1" id="KW-0547">Nucleotide-binding</keyword>
<accession>A0AAD5TQT2</accession>
<feature type="domain" description="Dynamin-type G" evidence="3">
    <location>
        <begin position="34"/>
        <end position="307"/>
    </location>
</feature>
<dbReference type="GO" id="GO:0005525">
    <property type="term" value="F:GTP binding"/>
    <property type="evidence" value="ECO:0007669"/>
    <property type="project" value="InterPro"/>
</dbReference>
<dbReference type="PRINTS" id="PR00195">
    <property type="entry name" value="DYNAMIN"/>
</dbReference>
<proteinExistence type="predicted"/>
<dbReference type="InterPro" id="IPR022812">
    <property type="entry name" value="Dynamin"/>
</dbReference>
<dbReference type="PROSITE" id="PS51718">
    <property type="entry name" value="G_DYNAMIN_2"/>
    <property type="match status" value="1"/>
</dbReference>
<keyword evidence="2" id="KW-0342">GTP-binding</keyword>
<protein>
    <recommendedName>
        <fullName evidence="3">Dynamin-type G domain-containing protein</fullName>
    </recommendedName>
</protein>
<dbReference type="Pfam" id="PF00350">
    <property type="entry name" value="Dynamin_N"/>
    <property type="match status" value="1"/>
</dbReference>
<dbReference type="SMART" id="SM00053">
    <property type="entry name" value="DYNc"/>
    <property type="match status" value="1"/>
</dbReference>
<dbReference type="GO" id="GO:0005874">
    <property type="term" value="C:microtubule"/>
    <property type="evidence" value="ECO:0007669"/>
    <property type="project" value="TreeGrafter"/>
</dbReference>
<evidence type="ECO:0000313" key="5">
    <source>
        <dbReference type="Proteomes" id="UP001212152"/>
    </source>
</evidence>
<dbReference type="GO" id="GO:0006897">
    <property type="term" value="P:endocytosis"/>
    <property type="evidence" value="ECO:0007669"/>
    <property type="project" value="TreeGrafter"/>
</dbReference>
<evidence type="ECO:0000256" key="1">
    <source>
        <dbReference type="ARBA" id="ARBA00022741"/>
    </source>
</evidence>
<dbReference type="Proteomes" id="UP001212152">
    <property type="component" value="Unassembled WGS sequence"/>
</dbReference>
<dbReference type="EMBL" id="JADGJQ010000003">
    <property type="protein sequence ID" value="KAJ3184495.1"/>
    <property type="molecule type" value="Genomic_DNA"/>
</dbReference>
<dbReference type="InterPro" id="IPR027417">
    <property type="entry name" value="P-loop_NTPase"/>
</dbReference>
<organism evidence="4 5">
    <name type="scientific">Geranomyces variabilis</name>
    <dbReference type="NCBI Taxonomy" id="109894"/>
    <lineage>
        <taxon>Eukaryota</taxon>
        <taxon>Fungi</taxon>
        <taxon>Fungi incertae sedis</taxon>
        <taxon>Chytridiomycota</taxon>
        <taxon>Chytridiomycota incertae sedis</taxon>
        <taxon>Chytridiomycetes</taxon>
        <taxon>Spizellomycetales</taxon>
        <taxon>Powellomycetaceae</taxon>
        <taxon>Geranomyces</taxon>
    </lineage>
</organism>
<comment type="caution">
    <text evidence="4">The sequence shown here is derived from an EMBL/GenBank/DDBJ whole genome shotgun (WGS) entry which is preliminary data.</text>
</comment>
<keyword evidence="5" id="KW-1185">Reference proteome</keyword>
<dbReference type="GO" id="GO:0003924">
    <property type="term" value="F:GTPase activity"/>
    <property type="evidence" value="ECO:0007669"/>
    <property type="project" value="InterPro"/>
</dbReference>
<dbReference type="GO" id="GO:0000266">
    <property type="term" value="P:mitochondrial fission"/>
    <property type="evidence" value="ECO:0007669"/>
    <property type="project" value="TreeGrafter"/>
</dbReference>